<dbReference type="RefSeq" id="WP_134452470.1">
    <property type="nucleotide sequence ID" value="NZ_SOFL01000008.1"/>
</dbReference>
<evidence type="ECO:0000313" key="2">
    <source>
        <dbReference type="Proteomes" id="UP000297907"/>
    </source>
</evidence>
<gene>
    <name evidence="1" type="ORF">E3O42_03170</name>
</gene>
<protein>
    <submittedName>
        <fullName evidence="1">Uncharacterized protein</fullName>
    </submittedName>
</protein>
<name>A0A4R8WDZ9_9MICO</name>
<evidence type="ECO:0000313" key="1">
    <source>
        <dbReference type="EMBL" id="TFC05566.1"/>
    </source>
</evidence>
<sequence>MSKLTPTRPATTVLACAVPRTWASEPGSTAAIGSEVSSFDFVLVFNANQYRQVLEAAGQPILITRDFSVTDRRGKLRLRLGRLIEPWRLRRTLLNEGVSRLTILPGPGALAYRVAAIMGRVPVS</sequence>
<dbReference type="OrthoDB" id="5115893at2"/>
<keyword evidence="2" id="KW-1185">Reference proteome</keyword>
<reference evidence="1 2" key="1">
    <citation type="submission" date="2019-03" db="EMBL/GenBank/DDBJ databases">
        <title>Genomics of glacier-inhabiting Cryobacterium strains.</title>
        <authorList>
            <person name="Liu Q."/>
            <person name="Xin Y.-H."/>
        </authorList>
    </citation>
    <scope>NUCLEOTIDE SEQUENCE [LARGE SCALE GENOMIC DNA]</scope>
    <source>
        <strain evidence="1 2">RHLS22-1</strain>
    </source>
</reference>
<dbReference type="EMBL" id="SOFL01000008">
    <property type="protein sequence ID" value="TFC05566.1"/>
    <property type="molecule type" value="Genomic_DNA"/>
</dbReference>
<proteinExistence type="predicted"/>
<comment type="caution">
    <text evidence="1">The sequence shown here is derived from an EMBL/GenBank/DDBJ whole genome shotgun (WGS) entry which is preliminary data.</text>
</comment>
<dbReference type="AlphaFoldDB" id="A0A4R8WDZ9"/>
<dbReference type="Proteomes" id="UP000297907">
    <property type="component" value="Unassembled WGS sequence"/>
</dbReference>
<accession>A0A4R8WDZ9</accession>
<organism evidence="1 2">
    <name type="scientific">Cryobacterium adonitolivorans</name>
    <dbReference type="NCBI Taxonomy" id="1259189"/>
    <lineage>
        <taxon>Bacteria</taxon>
        <taxon>Bacillati</taxon>
        <taxon>Actinomycetota</taxon>
        <taxon>Actinomycetes</taxon>
        <taxon>Micrococcales</taxon>
        <taxon>Microbacteriaceae</taxon>
        <taxon>Cryobacterium</taxon>
    </lineage>
</organism>